<dbReference type="GeneTree" id="ENSGT00390000010783"/>
<dbReference type="Ensembl" id="ENSPEMT00000029965.2">
    <property type="protein sequence ID" value="ENSPEMP00000025576.2"/>
    <property type="gene ID" value="ENSPEMG00000021961.2"/>
</dbReference>
<evidence type="ECO:0000256" key="1">
    <source>
        <dbReference type="SAM" id="MobiDB-lite"/>
    </source>
</evidence>
<evidence type="ECO:0000313" key="2">
    <source>
        <dbReference type="Ensembl" id="ENSPEMP00000025576.2"/>
    </source>
</evidence>
<feature type="compositionally biased region" description="Basic and acidic residues" evidence="1">
    <location>
        <begin position="233"/>
        <end position="244"/>
    </location>
</feature>
<feature type="compositionally biased region" description="Polar residues" evidence="1">
    <location>
        <begin position="257"/>
        <end position="277"/>
    </location>
</feature>
<dbReference type="AlphaFoldDB" id="A0A8C8UAZ9"/>
<name>A0A8C8UAZ9_PERMB</name>
<reference evidence="2" key="2">
    <citation type="submission" date="2025-08" db="UniProtKB">
        <authorList>
            <consortium name="Ensembl"/>
        </authorList>
    </citation>
    <scope>IDENTIFICATION</scope>
</reference>
<protein>
    <submittedName>
        <fullName evidence="2">Glutamate rich 5</fullName>
    </submittedName>
</protein>
<dbReference type="PANTHER" id="PTHR23006:SF0">
    <property type="entry name" value="GLUTAMATE-RICH PROTEIN 5"/>
    <property type="match status" value="1"/>
</dbReference>
<reference evidence="2 3" key="1">
    <citation type="submission" date="2018-10" db="EMBL/GenBank/DDBJ databases">
        <title>Improved assembly of the deer mouse Peromyscus maniculatus genome.</title>
        <authorList>
            <person name="Lassance J.-M."/>
            <person name="Hoekstra H.E."/>
        </authorList>
    </citation>
    <scope>NUCLEOTIDE SEQUENCE [LARGE SCALE GENOMIC DNA]</scope>
</reference>
<keyword evidence="3" id="KW-1185">Reference proteome</keyword>
<accession>A0A8C8UAZ9</accession>
<feature type="compositionally biased region" description="Low complexity" evidence="1">
    <location>
        <begin position="354"/>
        <end position="374"/>
    </location>
</feature>
<feature type="compositionally biased region" description="Basic and acidic residues" evidence="1">
    <location>
        <begin position="325"/>
        <end position="353"/>
    </location>
</feature>
<reference evidence="2" key="3">
    <citation type="submission" date="2025-09" db="UniProtKB">
        <authorList>
            <consortium name="Ensembl"/>
        </authorList>
    </citation>
    <scope>IDENTIFICATION</scope>
</reference>
<proteinExistence type="predicted"/>
<feature type="compositionally biased region" description="Basic and acidic residues" evidence="1">
    <location>
        <begin position="114"/>
        <end position="133"/>
    </location>
</feature>
<dbReference type="Proteomes" id="UP000694547">
    <property type="component" value="Chromosome 20"/>
</dbReference>
<feature type="region of interest" description="Disordered" evidence="1">
    <location>
        <begin position="1"/>
        <end position="374"/>
    </location>
</feature>
<evidence type="ECO:0000313" key="3">
    <source>
        <dbReference type="Proteomes" id="UP000694547"/>
    </source>
</evidence>
<sequence length="374" mass="39943">YPCNSNALAKARSPVPANEDPSTGEQSKFCVAQPTPRTPGREAALYSNAQRAGHAPLEKPKASVVPTANGVKSCHPPSLANDEAPRKDATDQTGPTKETEPPVQGEESELPQPEGKDGTLETEETKKDVETRTEAQSLQGTAETEPLGIEARSQPPRTPGEREDTEIPQTAGVTELPETAEKTLPLETAKEPPPEEAAGKNAQPQIVEAIPKEDNSAEIVEGYQSAAESSEEQQPRETPCKDEQPQLLETVLKENETPQTPDRSQLVQTPGMNQSLCETPDGIRAAHESQPEATAGSREQLAGTAETAPDVEMAREIHTDEEEQRIEGETGEKVEAKMKTERESEEAKEKETGEAVGLGAAGDSDGRASAHSAS</sequence>
<organism evidence="2 3">
    <name type="scientific">Peromyscus maniculatus bairdii</name>
    <name type="common">Prairie deer mouse</name>
    <dbReference type="NCBI Taxonomy" id="230844"/>
    <lineage>
        <taxon>Eukaryota</taxon>
        <taxon>Metazoa</taxon>
        <taxon>Chordata</taxon>
        <taxon>Craniata</taxon>
        <taxon>Vertebrata</taxon>
        <taxon>Euteleostomi</taxon>
        <taxon>Mammalia</taxon>
        <taxon>Eutheria</taxon>
        <taxon>Euarchontoglires</taxon>
        <taxon>Glires</taxon>
        <taxon>Rodentia</taxon>
        <taxon>Myomorpha</taxon>
        <taxon>Muroidea</taxon>
        <taxon>Cricetidae</taxon>
        <taxon>Neotominae</taxon>
        <taxon>Peromyscus</taxon>
    </lineage>
</organism>
<dbReference type="InterPro" id="IPR027856">
    <property type="entry name" value="Glu-rich_5"/>
</dbReference>
<dbReference type="PANTHER" id="PTHR23006">
    <property type="entry name" value="GLUTAMATE-RICH PROTEIN 5"/>
    <property type="match status" value="1"/>
</dbReference>